<organism evidence="2">
    <name type="scientific">marine sediment metagenome</name>
    <dbReference type="NCBI Taxonomy" id="412755"/>
    <lineage>
        <taxon>unclassified sequences</taxon>
        <taxon>metagenomes</taxon>
        <taxon>ecological metagenomes</taxon>
    </lineage>
</organism>
<comment type="caution">
    <text evidence="2">The sequence shown here is derived from an EMBL/GenBank/DDBJ whole genome shotgun (WGS) entry which is preliminary data.</text>
</comment>
<dbReference type="Pfam" id="PF24703">
    <property type="entry name" value="DUF7666"/>
    <property type="match status" value="1"/>
</dbReference>
<dbReference type="InterPro" id="IPR056083">
    <property type="entry name" value="DUF7666"/>
</dbReference>
<gene>
    <name evidence="2" type="ORF">LCGC14_2645790</name>
</gene>
<accession>A0A0F8ZW70</accession>
<proteinExistence type="predicted"/>
<evidence type="ECO:0000259" key="1">
    <source>
        <dbReference type="Pfam" id="PF24703"/>
    </source>
</evidence>
<dbReference type="EMBL" id="LAZR01045750">
    <property type="protein sequence ID" value="KKK98133.1"/>
    <property type="molecule type" value="Genomic_DNA"/>
</dbReference>
<dbReference type="AlphaFoldDB" id="A0A0F8ZW70"/>
<name>A0A0F8ZW70_9ZZZZ</name>
<evidence type="ECO:0000313" key="2">
    <source>
        <dbReference type="EMBL" id="KKK98133.1"/>
    </source>
</evidence>
<protein>
    <recommendedName>
        <fullName evidence="1">DUF7666 domain-containing protein</fullName>
    </recommendedName>
</protein>
<feature type="domain" description="DUF7666" evidence="1">
    <location>
        <begin position="3"/>
        <end position="63"/>
    </location>
</feature>
<sequence length="74" mass="8705">MKYKTIPENKTSHNHKWSLNKWFKINGELDMCSNGFHCSDNFIDAMQYVIPGYMALVETKGKQLNRTINLLIRK</sequence>
<reference evidence="2" key="1">
    <citation type="journal article" date="2015" name="Nature">
        <title>Complex archaea that bridge the gap between prokaryotes and eukaryotes.</title>
        <authorList>
            <person name="Spang A."/>
            <person name="Saw J.H."/>
            <person name="Jorgensen S.L."/>
            <person name="Zaremba-Niedzwiedzka K."/>
            <person name="Martijn J."/>
            <person name="Lind A.E."/>
            <person name="van Eijk R."/>
            <person name="Schleper C."/>
            <person name="Guy L."/>
            <person name="Ettema T.J."/>
        </authorList>
    </citation>
    <scope>NUCLEOTIDE SEQUENCE</scope>
</reference>